<evidence type="ECO:0000313" key="1">
    <source>
        <dbReference type="EMBL" id="QHT94413.1"/>
    </source>
</evidence>
<protein>
    <submittedName>
        <fullName evidence="1">Uncharacterized protein</fullName>
    </submittedName>
</protein>
<organism evidence="1">
    <name type="scientific">viral metagenome</name>
    <dbReference type="NCBI Taxonomy" id="1070528"/>
    <lineage>
        <taxon>unclassified sequences</taxon>
        <taxon>metagenomes</taxon>
        <taxon>organismal metagenomes</taxon>
    </lineage>
</organism>
<accession>A0A6C0ISB7</accession>
<proteinExistence type="predicted"/>
<reference evidence="1" key="1">
    <citation type="journal article" date="2020" name="Nature">
        <title>Giant virus diversity and host interactions through global metagenomics.</title>
        <authorList>
            <person name="Schulz F."/>
            <person name="Roux S."/>
            <person name="Paez-Espino D."/>
            <person name="Jungbluth S."/>
            <person name="Walsh D.A."/>
            <person name="Denef V.J."/>
            <person name="McMahon K.D."/>
            <person name="Konstantinidis K.T."/>
            <person name="Eloe-Fadrosh E.A."/>
            <person name="Kyrpides N.C."/>
            <person name="Woyke T."/>
        </authorList>
    </citation>
    <scope>NUCLEOTIDE SEQUENCE</scope>
    <source>
        <strain evidence="1">GVMAG-M-3300024258-28</strain>
    </source>
</reference>
<dbReference type="EMBL" id="MN740220">
    <property type="protein sequence ID" value="QHT94413.1"/>
    <property type="molecule type" value="Genomic_DNA"/>
</dbReference>
<sequence>MDIYFCPFSKKNIFFFQKFCFLEALPETPVIAQKNRQNVLTITFFHFF</sequence>
<dbReference type="AlphaFoldDB" id="A0A6C0ISB7"/>
<name>A0A6C0ISB7_9ZZZZ</name>